<organism evidence="1">
    <name type="scientific">Anguilla anguilla</name>
    <name type="common">European freshwater eel</name>
    <name type="synonym">Muraena anguilla</name>
    <dbReference type="NCBI Taxonomy" id="7936"/>
    <lineage>
        <taxon>Eukaryota</taxon>
        <taxon>Metazoa</taxon>
        <taxon>Chordata</taxon>
        <taxon>Craniata</taxon>
        <taxon>Vertebrata</taxon>
        <taxon>Euteleostomi</taxon>
        <taxon>Actinopterygii</taxon>
        <taxon>Neopterygii</taxon>
        <taxon>Teleostei</taxon>
        <taxon>Anguilliformes</taxon>
        <taxon>Anguillidae</taxon>
        <taxon>Anguilla</taxon>
    </lineage>
</organism>
<sequence>MSLSSTLSGLDTNLLWSQSYTGQSAWVVHNLPVQRLSLEYTVGLLGGEVSGGKELHLQISSPLGDRVGLRFVTMDTSSWLDQISGILD</sequence>
<dbReference type="EMBL" id="GBXM01019790">
    <property type="protein sequence ID" value="JAH88787.1"/>
    <property type="molecule type" value="Transcribed_RNA"/>
</dbReference>
<dbReference type="AlphaFoldDB" id="A0A0E9WEM2"/>
<name>A0A0E9WEM2_ANGAN</name>
<protein>
    <submittedName>
        <fullName evidence="1">Uncharacterized protein</fullName>
    </submittedName>
</protein>
<evidence type="ECO:0000313" key="1">
    <source>
        <dbReference type="EMBL" id="JAH88787.1"/>
    </source>
</evidence>
<reference evidence="1" key="1">
    <citation type="submission" date="2014-11" db="EMBL/GenBank/DDBJ databases">
        <authorList>
            <person name="Amaro Gonzalez C."/>
        </authorList>
    </citation>
    <scope>NUCLEOTIDE SEQUENCE</scope>
</reference>
<accession>A0A0E9WEM2</accession>
<reference evidence="1" key="2">
    <citation type="journal article" date="2015" name="Fish Shellfish Immunol.">
        <title>Early steps in the European eel (Anguilla anguilla)-Vibrio vulnificus interaction in the gills: Role of the RtxA13 toxin.</title>
        <authorList>
            <person name="Callol A."/>
            <person name="Pajuelo D."/>
            <person name="Ebbesson L."/>
            <person name="Teles M."/>
            <person name="MacKenzie S."/>
            <person name="Amaro C."/>
        </authorList>
    </citation>
    <scope>NUCLEOTIDE SEQUENCE</scope>
</reference>
<proteinExistence type="predicted"/>